<protein>
    <submittedName>
        <fullName evidence="1">Uncharacterized protein</fullName>
    </submittedName>
</protein>
<dbReference type="RefSeq" id="WP_039770391.1">
    <property type="nucleotide sequence ID" value="NZ_CP048408.1"/>
</dbReference>
<dbReference type="SUPFAM" id="SSF49785">
    <property type="entry name" value="Galactose-binding domain-like"/>
    <property type="match status" value="1"/>
</dbReference>
<name>A0AAE2A597_PSEFL</name>
<accession>A0AAE2A597</accession>
<dbReference type="AlphaFoldDB" id="A0AAE2A597"/>
<gene>
    <name evidence="1" type="ORF">QS95_19120</name>
</gene>
<dbReference type="InterPro" id="IPR008979">
    <property type="entry name" value="Galactose-bd-like_sf"/>
</dbReference>
<organism evidence="1 2">
    <name type="scientific">Pseudomonas fluorescens</name>
    <dbReference type="NCBI Taxonomy" id="294"/>
    <lineage>
        <taxon>Bacteria</taxon>
        <taxon>Pseudomonadati</taxon>
        <taxon>Pseudomonadota</taxon>
        <taxon>Gammaproteobacteria</taxon>
        <taxon>Pseudomonadales</taxon>
        <taxon>Pseudomonadaceae</taxon>
        <taxon>Pseudomonas</taxon>
    </lineage>
</organism>
<sequence length="269" mass="29801">MPAPYPVSLHCVPTPVAEQAVGDVLTLNRPEESTGVKVEVSRWPFMTENQLATLHACGQNTDGTALMLCVADAEPVTRKEYEEGWHRTIEWSYLQDLKHNSHLVFVFQVALNSVGCDCPLLFPPLSLQIREPIDDMTTFENGDWNNWEVGSDMRLGDVILRNGILISDTASKPAGELLVKKLTGLAVGHRYDFSLSVRRRNSIAPVPILSLEAGSNSVTEQTPFALTSWQILSGTFVATEQDTTLRVKSYASGNDGNDFEIDNIRVREL</sequence>
<comment type="caution">
    <text evidence="1">The sequence shown here is derived from an EMBL/GenBank/DDBJ whole genome shotgun (WGS) entry which is preliminary data.</text>
</comment>
<dbReference type="Proteomes" id="UP000031587">
    <property type="component" value="Unassembled WGS sequence"/>
</dbReference>
<dbReference type="EMBL" id="JTGH01000015">
    <property type="protein sequence ID" value="KIF58244.1"/>
    <property type="molecule type" value="Genomic_DNA"/>
</dbReference>
<evidence type="ECO:0000313" key="2">
    <source>
        <dbReference type="Proteomes" id="UP000031587"/>
    </source>
</evidence>
<reference evidence="1 2" key="1">
    <citation type="submission" date="2014-11" db="EMBL/GenBank/DDBJ databases">
        <title>Draft genome sequence of Pseudomonas fluorescens strains SF4c SF39a.</title>
        <authorList>
            <person name="Underwood G.E."/>
            <person name="Ly L.K."/>
            <person name="Bitzer A.S."/>
            <person name="Godino A."/>
            <person name="Bucci V."/>
            <person name="Fischer S."/>
            <person name="Silby M.W."/>
        </authorList>
    </citation>
    <scope>NUCLEOTIDE SEQUENCE [LARGE SCALE GENOMIC DNA]</scope>
    <source>
        <strain evidence="1 2">SF4c</strain>
    </source>
</reference>
<evidence type="ECO:0000313" key="1">
    <source>
        <dbReference type="EMBL" id="KIF58244.1"/>
    </source>
</evidence>
<dbReference type="Gene3D" id="2.60.120.260">
    <property type="entry name" value="Galactose-binding domain-like"/>
    <property type="match status" value="1"/>
</dbReference>
<proteinExistence type="predicted"/>